<feature type="compositionally biased region" description="Polar residues" evidence="2">
    <location>
        <begin position="958"/>
        <end position="967"/>
    </location>
</feature>
<gene>
    <name evidence="3" type="ORF">APICC_03085</name>
</gene>
<feature type="coiled-coil region" evidence="1">
    <location>
        <begin position="183"/>
        <end position="211"/>
    </location>
</feature>
<feature type="compositionally biased region" description="Basic and acidic residues" evidence="2">
    <location>
        <begin position="971"/>
        <end position="982"/>
    </location>
</feature>
<feature type="compositionally biased region" description="Low complexity" evidence="2">
    <location>
        <begin position="611"/>
        <end position="627"/>
    </location>
</feature>
<dbReference type="AlphaFoldDB" id="A0A2A3ED23"/>
<accession>A0A2A3ED23</accession>
<feature type="region of interest" description="Disordered" evidence="2">
    <location>
        <begin position="784"/>
        <end position="1177"/>
    </location>
</feature>
<feature type="compositionally biased region" description="Low complexity" evidence="2">
    <location>
        <begin position="688"/>
        <end position="706"/>
    </location>
</feature>
<dbReference type="OrthoDB" id="8192055at2759"/>
<dbReference type="Proteomes" id="UP000242457">
    <property type="component" value="Unassembled WGS sequence"/>
</dbReference>
<feature type="region of interest" description="Disordered" evidence="2">
    <location>
        <begin position="248"/>
        <end position="271"/>
    </location>
</feature>
<evidence type="ECO:0000256" key="1">
    <source>
        <dbReference type="SAM" id="Coils"/>
    </source>
</evidence>
<name>A0A2A3ED23_APICC</name>
<feature type="compositionally biased region" description="Acidic residues" evidence="2">
    <location>
        <begin position="1120"/>
        <end position="1133"/>
    </location>
</feature>
<feature type="compositionally biased region" description="Basic and acidic residues" evidence="2">
    <location>
        <begin position="652"/>
        <end position="683"/>
    </location>
</feature>
<feature type="compositionally biased region" description="Low complexity" evidence="2">
    <location>
        <begin position="844"/>
        <end position="864"/>
    </location>
</feature>
<feature type="compositionally biased region" description="Low complexity" evidence="2">
    <location>
        <begin position="1094"/>
        <end position="1103"/>
    </location>
</feature>
<feature type="compositionally biased region" description="Low complexity" evidence="2">
    <location>
        <begin position="1134"/>
        <end position="1146"/>
    </location>
</feature>
<dbReference type="EMBL" id="KZ288280">
    <property type="protein sequence ID" value="PBC29618.1"/>
    <property type="molecule type" value="Genomic_DNA"/>
</dbReference>
<feature type="compositionally biased region" description="Polar residues" evidence="2">
    <location>
        <begin position="983"/>
        <end position="1003"/>
    </location>
</feature>
<feature type="compositionally biased region" description="Acidic residues" evidence="2">
    <location>
        <begin position="1034"/>
        <end position="1052"/>
    </location>
</feature>
<feature type="region of interest" description="Disordered" evidence="2">
    <location>
        <begin position="732"/>
        <end position="753"/>
    </location>
</feature>
<feature type="compositionally biased region" description="Polar residues" evidence="2">
    <location>
        <begin position="460"/>
        <end position="475"/>
    </location>
</feature>
<keyword evidence="1" id="KW-0175">Coiled coil</keyword>
<organism evidence="3 4">
    <name type="scientific">Apis cerana cerana</name>
    <name type="common">Oriental honeybee</name>
    <dbReference type="NCBI Taxonomy" id="94128"/>
    <lineage>
        <taxon>Eukaryota</taxon>
        <taxon>Metazoa</taxon>
        <taxon>Ecdysozoa</taxon>
        <taxon>Arthropoda</taxon>
        <taxon>Hexapoda</taxon>
        <taxon>Insecta</taxon>
        <taxon>Pterygota</taxon>
        <taxon>Neoptera</taxon>
        <taxon>Endopterygota</taxon>
        <taxon>Hymenoptera</taxon>
        <taxon>Apocrita</taxon>
        <taxon>Aculeata</taxon>
        <taxon>Apoidea</taxon>
        <taxon>Anthophila</taxon>
        <taxon>Apidae</taxon>
        <taxon>Apis</taxon>
    </lineage>
</organism>
<feature type="compositionally biased region" description="Basic and acidic residues" evidence="2">
    <location>
        <begin position="250"/>
        <end position="264"/>
    </location>
</feature>
<dbReference type="STRING" id="94128.A0A2A3ED23"/>
<feature type="compositionally biased region" description="Polar residues" evidence="2">
    <location>
        <begin position="482"/>
        <end position="496"/>
    </location>
</feature>
<evidence type="ECO:0000256" key="2">
    <source>
        <dbReference type="SAM" id="MobiDB-lite"/>
    </source>
</evidence>
<feature type="compositionally biased region" description="Polar residues" evidence="2">
    <location>
        <begin position="891"/>
        <end position="907"/>
    </location>
</feature>
<evidence type="ECO:0000313" key="3">
    <source>
        <dbReference type="EMBL" id="PBC29618.1"/>
    </source>
</evidence>
<feature type="region of interest" description="Disordered" evidence="2">
    <location>
        <begin position="456"/>
        <end position="706"/>
    </location>
</feature>
<reference evidence="3 4" key="1">
    <citation type="submission" date="2014-07" db="EMBL/GenBank/DDBJ databases">
        <title>Genomic and transcriptomic analysis on Apis cerana provide comprehensive insights into honey bee biology.</title>
        <authorList>
            <person name="Diao Q."/>
            <person name="Sun L."/>
            <person name="Zheng H."/>
            <person name="Zheng H."/>
            <person name="Xu S."/>
            <person name="Wang S."/>
            <person name="Zeng Z."/>
            <person name="Hu F."/>
            <person name="Su S."/>
            <person name="Wu J."/>
        </authorList>
    </citation>
    <scope>NUCLEOTIDE SEQUENCE [LARGE SCALE GENOMIC DNA]</scope>
    <source>
        <tissue evidence="3">Pupae without intestine</tissue>
    </source>
</reference>
<protein>
    <submittedName>
        <fullName evidence="3">Uncharacterized protein</fullName>
    </submittedName>
</protein>
<evidence type="ECO:0000313" key="4">
    <source>
        <dbReference type="Proteomes" id="UP000242457"/>
    </source>
</evidence>
<feature type="compositionally biased region" description="Polar residues" evidence="2">
    <location>
        <begin position="915"/>
        <end position="950"/>
    </location>
</feature>
<feature type="compositionally biased region" description="Low complexity" evidence="2">
    <location>
        <begin position="786"/>
        <end position="813"/>
    </location>
</feature>
<keyword evidence="4" id="KW-1185">Reference proteome</keyword>
<proteinExistence type="predicted"/>
<sequence length="1177" mass="129655">MEIGDHQPAMWVKLMSGFVELEYEHHLMANGKSILIEILAMSFTVSDIILAENTIEQDHGYEPIKSYVLTDGTYVKRVFSRCVMRSMLCDAFCNRFAYKESGKLGEPTAAEEEEETTRRGSDEIAVGVYLESSCSSRHTYRVGFDYVVSSFPWAGGVCSRWPWNAVESREARTTAWTVQLFVSLDILEEEEEEEEEEKEEEEERGRSKRKSQRVIDMWLKVALLISCAVANTLADDDATGSKALSNEEFVTSHKVPEDVARPSDYDDGDDDVVDVERKTITKNGKHGKKVVAKFESFDKKSTDLDPIRRFDFVDEDKTGDTTKRQVRVELENFGDVGILQEDGVRRSDTHKSRVESHKDSVIPGVHVSNEYPTTMMPVLTTPREARSFDFVPVNIIHDDGKETSFRERNFGDFSDVSLIPAGTNSRIQVKKGPNGKDYEYEYVYYYYDEEDENKAGSADSAVTNSYDVPSRTTSAPKRGSNRNKYNTVERSSTVEPASNEVIPNRNGNNRGRQLVEAEDVSEERLPTNTRFPPRSRSNHNTGTTEPTRTRGNRPRPSLDLVDSSSFRTHQEGPEFPQVLPKGPVRFLGVTPNEENGEERTVSRGRGRPQRVQEPAPVEEIIEEVPIPTTRRRPIALSTEIPPESNRGQSLHASEEKDQDSKEESSLSEKSKDKQTFLENKQDYEESDSSSTTSASIASTTTESATTEYPCSMDKVALDLYAFVQQGQNNLVDASSSEATDSSSDRTTLSSDEAITDLTATTELSATTLESTTITNVASLATEPVITTTTPTTTTSTTTTTTTTTTTEPPTTTTQAPAGRGKFRRPGIGGTNGNTRNRFKSNGSTTTTEAPAEPTQRTRNRFGSNGSNGGGFKRSRPGQKQSNPIEEDAVQKESSSSVHAERPSSTTRGRFRGSGATRSISTTTSAPSNGGSTASSNGPSGISRPSFNKLNINRRRGRPTTTAPNGSEESQEFIRSETPKETSQEPSTSAPKSTVRSRLPTTGTRPVIKPGARINLRPKPGQSTTTTTTPLPSDNAEESSIDEPAGEGTEEETHEAPAETSPPPARSTTVNPLNKLRNRNRLQVHPKTTTRTPVLLASRRSPLLPRRKVTEAPIAQTSQEEISEEPDVSSETEPSETASAETSTAASTKHEETRGLSGLLAPRRRIAPRRPGQIISRE</sequence>
<feature type="compositionally biased region" description="Low complexity" evidence="2">
    <location>
        <begin position="732"/>
        <end position="751"/>
    </location>
</feature>
<feature type="compositionally biased region" description="Low complexity" evidence="2">
    <location>
        <begin position="1065"/>
        <end position="1074"/>
    </location>
</feature>